<dbReference type="OrthoDB" id="46573at2759"/>
<evidence type="ECO:0000256" key="2">
    <source>
        <dbReference type="PROSITE-ProRule" id="PRU00708"/>
    </source>
</evidence>
<dbReference type="Gene3D" id="1.25.40.10">
    <property type="entry name" value="Tetratricopeptide repeat domain"/>
    <property type="match status" value="2"/>
</dbReference>
<protein>
    <recommendedName>
        <fullName evidence="7">Smr domain-containing protein</fullName>
    </recommendedName>
</protein>
<dbReference type="InterPro" id="IPR002885">
    <property type="entry name" value="PPR_rpt"/>
</dbReference>
<dbReference type="PROSITE" id="PS51375">
    <property type="entry name" value="PPR"/>
    <property type="match status" value="4"/>
</dbReference>
<dbReference type="Gene3D" id="3.30.1370.110">
    <property type="match status" value="1"/>
</dbReference>
<keyword evidence="6" id="KW-1185">Reference proteome</keyword>
<dbReference type="Pfam" id="PF17177">
    <property type="entry name" value="PPR_long"/>
    <property type="match status" value="1"/>
</dbReference>
<feature type="repeat" description="PPR" evidence="2">
    <location>
        <begin position="194"/>
        <end position="229"/>
    </location>
</feature>
<evidence type="ECO:0000313" key="5">
    <source>
        <dbReference type="EMBL" id="KAG5188140.1"/>
    </source>
</evidence>
<dbReference type="PANTHER" id="PTHR47938">
    <property type="entry name" value="RESPIRATORY COMPLEX I CHAPERONE (CIA84), PUTATIVE (AFU_ORTHOLOGUE AFUA_2G06020)-RELATED"/>
    <property type="match status" value="1"/>
</dbReference>
<dbReference type="InterPro" id="IPR033443">
    <property type="entry name" value="PROP1-like_PPR_dom"/>
</dbReference>
<evidence type="ECO:0008006" key="7">
    <source>
        <dbReference type="Google" id="ProtNLM"/>
    </source>
</evidence>
<organism evidence="5 6">
    <name type="scientific">Tribonema minus</name>
    <dbReference type="NCBI Taxonomy" id="303371"/>
    <lineage>
        <taxon>Eukaryota</taxon>
        <taxon>Sar</taxon>
        <taxon>Stramenopiles</taxon>
        <taxon>Ochrophyta</taxon>
        <taxon>PX clade</taxon>
        <taxon>Xanthophyceae</taxon>
        <taxon>Tribonematales</taxon>
        <taxon>Tribonemataceae</taxon>
        <taxon>Tribonema</taxon>
    </lineage>
</organism>
<feature type="domain" description="PROP1-like PPR" evidence="3">
    <location>
        <begin position="16"/>
        <end position="145"/>
    </location>
</feature>
<feature type="repeat" description="PPR" evidence="2">
    <location>
        <begin position="230"/>
        <end position="264"/>
    </location>
</feature>
<proteinExistence type="predicted"/>
<dbReference type="PANTHER" id="PTHR47938:SF35">
    <property type="entry name" value="PENTATRICOPEPTIDE REPEAT-CONTAINING PROTEIN 4, MITOCHONDRIAL-RELATED"/>
    <property type="match status" value="1"/>
</dbReference>
<dbReference type="GO" id="GO:0003729">
    <property type="term" value="F:mRNA binding"/>
    <property type="evidence" value="ECO:0007669"/>
    <property type="project" value="TreeGrafter"/>
</dbReference>
<dbReference type="SUPFAM" id="SSF160443">
    <property type="entry name" value="SMR domain-like"/>
    <property type="match status" value="1"/>
</dbReference>
<dbReference type="InterPro" id="IPR011990">
    <property type="entry name" value="TPR-like_helical_dom_sf"/>
</dbReference>
<evidence type="ECO:0000313" key="6">
    <source>
        <dbReference type="Proteomes" id="UP000664859"/>
    </source>
</evidence>
<feature type="repeat" description="PPR" evidence="2">
    <location>
        <begin position="9"/>
        <end position="43"/>
    </location>
</feature>
<dbReference type="InterPro" id="IPR057027">
    <property type="entry name" value="TPR_mt"/>
</dbReference>
<evidence type="ECO:0000259" key="4">
    <source>
        <dbReference type="Pfam" id="PF23276"/>
    </source>
</evidence>
<dbReference type="AlphaFoldDB" id="A0A836CIT2"/>
<sequence>MEKTKVCWTEIACGATLRACGKAGQHNTARQLIDKMRKLGVTINGGSYLTLIQHCVRNKDSTHAGDSRGGSEQALEWLQLMEDAGHVPNSRHFTAAVVICSAEGNAVNAIKIFQRMRDQGEHASVQSWSALLDAIGSAGQVDQMMAMYREMRASGQQPNLITMNTMLARAGAAGEVGIAEGIWRELRDLKLVPDVMTYNPLINCYAMAKDPGKAEKVLADMIKSAAVEPNAITFNSVMKAYIEVQRLDDAEDVISRMRATGVQPDLEIWTSIIHAAGALGDIKRADRLYNDALLSGAVNPYRPWCTKHIRDASGNMQPKGTVMDLHGLNPTTACAAIRHELRVRQKLEGASRRKVPLYIITGQGGGHMRADVADLLRSKKIHYQLPTGQSGRIVVPSSQ</sequence>
<evidence type="ECO:0000259" key="3">
    <source>
        <dbReference type="Pfam" id="PF17177"/>
    </source>
</evidence>
<dbReference type="EMBL" id="JAFCMP010000076">
    <property type="protein sequence ID" value="KAG5188140.1"/>
    <property type="molecule type" value="Genomic_DNA"/>
</dbReference>
<dbReference type="Pfam" id="PF23276">
    <property type="entry name" value="TPR_24"/>
    <property type="match status" value="1"/>
</dbReference>
<gene>
    <name evidence="5" type="ORF">JKP88DRAFT_267686</name>
</gene>
<feature type="repeat" description="PPR" evidence="2">
    <location>
        <begin position="124"/>
        <end position="158"/>
    </location>
</feature>
<reference evidence="5" key="1">
    <citation type="submission" date="2021-02" db="EMBL/GenBank/DDBJ databases">
        <title>First Annotated Genome of the Yellow-green Alga Tribonema minus.</title>
        <authorList>
            <person name="Mahan K.M."/>
        </authorList>
    </citation>
    <scope>NUCLEOTIDE SEQUENCE</scope>
    <source>
        <strain evidence="5">UTEX B ZZ1240</strain>
    </source>
</reference>
<dbReference type="NCBIfam" id="TIGR00756">
    <property type="entry name" value="PPR"/>
    <property type="match status" value="4"/>
</dbReference>
<dbReference type="InterPro" id="IPR036063">
    <property type="entry name" value="Smr_dom_sf"/>
</dbReference>
<keyword evidence="1" id="KW-0677">Repeat</keyword>
<accession>A0A836CIT2</accession>
<dbReference type="Proteomes" id="UP000664859">
    <property type="component" value="Unassembled WGS sequence"/>
</dbReference>
<evidence type="ECO:0000256" key="1">
    <source>
        <dbReference type="ARBA" id="ARBA00022737"/>
    </source>
</evidence>
<name>A0A836CIT2_9STRA</name>
<feature type="domain" description="Pentatricopeptide repeat-containing protein-mitochondrial" evidence="4">
    <location>
        <begin position="165"/>
        <end position="291"/>
    </location>
</feature>
<comment type="caution">
    <text evidence="5">The sequence shown here is derived from an EMBL/GenBank/DDBJ whole genome shotgun (WGS) entry which is preliminary data.</text>
</comment>